<proteinExistence type="inferred from homology"/>
<organism evidence="2 3">
    <name type="scientific">Cephalotus follicularis</name>
    <name type="common">Albany pitcher plant</name>
    <dbReference type="NCBI Taxonomy" id="3775"/>
    <lineage>
        <taxon>Eukaryota</taxon>
        <taxon>Viridiplantae</taxon>
        <taxon>Streptophyta</taxon>
        <taxon>Embryophyta</taxon>
        <taxon>Tracheophyta</taxon>
        <taxon>Spermatophyta</taxon>
        <taxon>Magnoliopsida</taxon>
        <taxon>eudicotyledons</taxon>
        <taxon>Gunneridae</taxon>
        <taxon>Pentapetalae</taxon>
        <taxon>rosids</taxon>
        <taxon>fabids</taxon>
        <taxon>Oxalidales</taxon>
        <taxon>Cephalotaceae</taxon>
        <taxon>Cephalotus</taxon>
    </lineage>
</organism>
<dbReference type="Pfam" id="PF00300">
    <property type="entry name" value="His_Phos_1"/>
    <property type="match status" value="1"/>
</dbReference>
<name>A0A1Q3BVH4_CEPFO</name>
<dbReference type="Gene3D" id="3.40.50.1240">
    <property type="entry name" value="Phosphoglycerate mutase-like"/>
    <property type="match status" value="1"/>
</dbReference>
<dbReference type="GO" id="GO:0005737">
    <property type="term" value="C:cytoplasm"/>
    <property type="evidence" value="ECO:0007669"/>
    <property type="project" value="TreeGrafter"/>
</dbReference>
<protein>
    <submittedName>
        <fullName evidence="2">His_Phos_1 domain-containing protein</fullName>
    </submittedName>
</protein>
<evidence type="ECO:0000313" key="2">
    <source>
        <dbReference type="EMBL" id="GAV72024.1"/>
    </source>
</evidence>
<comment type="caution">
    <text evidence="2">The sequence shown here is derived from an EMBL/GenBank/DDBJ whole genome shotgun (WGS) entry which is preliminary data.</text>
</comment>
<dbReference type="SMART" id="SM00855">
    <property type="entry name" value="PGAM"/>
    <property type="match status" value="1"/>
</dbReference>
<sequence length="273" mass="30518">MMRSKVIAGPIQVIKGQQLTGMDTSTARVWHPRNRRKILHLVRHAQGFHNIEQEKGGISQLSPKLFDAQLSPLGWQQTGGLHKLVHASGLLKKIELVVTSPMSRTMQTTIGVFGSEGHTDGLDVTPVIVTTAGNNGHCGISTPNCPPIIAVELCRERLGIHPCDKRRSISEYRSLFPAIDFSLIESDDDNQWKADTRETHEDVAARGMEFMEWLWTRQEKEIAVVSHGVFLQQTLITLGNDCDPSVKIELGKRFDNCEMRSLVIVDESKMESE</sequence>
<keyword evidence="3" id="KW-1185">Reference proteome</keyword>
<reference evidence="3" key="1">
    <citation type="submission" date="2016-04" db="EMBL/GenBank/DDBJ databases">
        <title>Cephalotus genome sequencing.</title>
        <authorList>
            <person name="Fukushima K."/>
            <person name="Hasebe M."/>
            <person name="Fang X."/>
        </authorList>
    </citation>
    <scope>NUCLEOTIDE SEQUENCE [LARGE SCALE GENOMIC DNA]</scope>
    <source>
        <strain evidence="3">cv. St1</strain>
    </source>
</reference>
<dbReference type="OrthoDB" id="496981at2759"/>
<comment type="similarity">
    <text evidence="1">Belongs to the phosphoglycerate mutase family.</text>
</comment>
<dbReference type="InParanoid" id="A0A1Q3BVH4"/>
<dbReference type="InterPro" id="IPR050275">
    <property type="entry name" value="PGM_Phosphatase"/>
</dbReference>
<dbReference type="GO" id="GO:0016791">
    <property type="term" value="F:phosphatase activity"/>
    <property type="evidence" value="ECO:0007669"/>
    <property type="project" value="TreeGrafter"/>
</dbReference>
<dbReference type="Proteomes" id="UP000187406">
    <property type="component" value="Unassembled WGS sequence"/>
</dbReference>
<gene>
    <name evidence="2" type="ORF">CFOL_v3_15513</name>
</gene>
<evidence type="ECO:0000313" key="3">
    <source>
        <dbReference type="Proteomes" id="UP000187406"/>
    </source>
</evidence>
<dbReference type="SUPFAM" id="SSF53254">
    <property type="entry name" value="Phosphoglycerate mutase-like"/>
    <property type="match status" value="1"/>
</dbReference>
<dbReference type="EMBL" id="BDDD01000956">
    <property type="protein sequence ID" value="GAV72024.1"/>
    <property type="molecule type" value="Genomic_DNA"/>
</dbReference>
<dbReference type="PANTHER" id="PTHR48100:SF19">
    <property type="entry name" value="PHOSPHOGLYCERATE MUTASE FAMILY PROTEIN"/>
    <property type="match status" value="1"/>
</dbReference>
<dbReference type="AlphaFoldDB" id="A0A1Q3BVH4"/>
<dbReference type="CDD" id="cd07067">
    <property type="entry name" value="HP_PGM_like"/>
    <property type="match status" value="1"/>
</dbReference>
<dbReference type="PANTHER" id="PTHR48100">
    <property type="entry name" value="BROAD-SPECIFICITY PHOSPHATASE YOR283W-RELATED"/>
    <property type="match status" value="1"/>
</dbReference>
<dbReference type="InterPro" id="IPR029033">
    <property type="entry name" value="His_PPase_superfam"/>
</dbReference>
<dbReference type="InterPro" id="IPR013078">
    <property type="entry name" value="His_Pase_superF_clade-1"/>
</dbReference>
<evidence type="ECO:0000256" key="1">
    <source>
        <dbReference type="ARBA" id="ARBA00038362"/>
    </source>
</evidence>
<accession>A0A1Q3BVH4</accession>